<feature type="domain" description="PilZ" evidence="1">
    <location>
        <begin position="115"/>
        <end position="193"/>
    </location>
</feature>
<evidence type="ECO:0000313" key="2">
    <source>
        <dbReference type="EMBL" id="RRK33752.1"/>
    </source>
</evidence>
<dbReference type="AlphaFoldDB" id="A0A426DLW4"/>
<dbReference type="InterPro" id="IPR009875">
    <property type="entry name" value="PilZ_domain"/>
</dbReference>
<dbReference type="SUPFAM" id="SSF141371">
    <property type="entry name" value="PilZ domain-like"/>
    <property type="match status" value="1"/>
</dbReference>
<protein>
    <submittedName>
        <fullName evidence="2">PilZ domain-containing protein</fullName>
    </submittedName>
</protein>
<dbReference type="RefSeq" id="WP_125128966.1">
    <property type="nucleotide sequence ID" value="NZ_RHJS01000002.1"/>
</dbReference>
<organism evidence="2 3">
    <name type="scientific">Schaedlerella arabinosiphila</name>
    <dbReference type="NCBI Taxonomy" id="2044587"/>
    <lineage>
        <taxon>Bacteria</taxon>
        <taxon>Bacillati</taxon>
        <taxon>Bacillota</taxon>
        <taxon>Clostridia</taxon>
        <taxon>Lachnospirales</taxon>
        <taxon>Lachnospiraceae</taxon>
        <taxon>Schaedlerella</taxon>
    </lineage>
</organism>
<dbReference type="GO" id="GO:0035438">
    <property type="term" value="F:cyclic-di-GMP binding"/>
    <property type="evidence" value="ECO:0007669"/>
    <property type="project" value="InterPro"/>
</dbReference>
<dbReference type="EMBL" id="RHJS01000002">
    <property type="protein sequence ID" value="RRK33752.1"/>
    <property type="molecule type" value="Genomic_DNA"/>
</dbReference>
<accession>A0A426DLW4</accession>
<evidence type="ECO:0000259" key="1">
    <source>
        <dbReference type="Pfam" id="PF07238"/>
    </source>
</evidence>
<dbReference type="Proteomes" id="UP000274920">
    <property type="component" value="Unassembled WGS sequence"/>
</dbReference>
<comment type="caution">
    <text evidence="2">The sequence shown here is derived from an EMBL/GenBank/DDBJ whole genome shotgun (WGS) entry which is preliminary data.</text>
</comment>
<dbReference type="Gene3D" id="2.40.10.220">
    <property type="entry name" value="predicted glycosyltransferase like domains"/>
    <property type="match status" value="1"/>
</dbReference>
<reference evidence="2" key="1">
    <citation type="submission" date="2018-10" db="EMBL/GenBank/DDBJ databases">
        <title>Schaedlerella arabinophila gen. nov. sp. nov., isolated from the mouse intestinal tract and comparative analysis with the genome of the closely related altered Schaedler flora strain ASF502.</title>
        <authorList>
            <person name="Miyake S."/>
            <person name="Soh M."/>
            <person name="Seedorf H."/>
        </authorList>
    </citation>
    <scope>NUCLEOTIDE SEQUENCE [LARGE SCALE GENOMIC DNA]</scope>
    <source>
        <strain evidence="2">DSM 106076</strain>
    </source>
</reference>
<proteinExistence type="predicted"/>
<keyword evidence="3" id="KW-1185">Reference proteome</keyword>
<evidence type="ECO:0000313" key="3">
    <source>
        <dbReference type="Proteomes" id="UP000274920"/>
    </source>
</evidence>
<name>A0A426DLW4_9FIRM</name>
<gene>
    <name evidence="2" type="ORF">EBB54_22100</name>
</gene>
<sequence length="201" mass="23686">MILKDCSTCMVYDTSGELLVKARVMSVEDRITLHFEDDSKLGPDTEKLEVDFFDSQMGCIKTYSSLVVHKNTDPWVLEPWMAQCEILEIRETIQRQKDLRVKLGKDLEFTSAIHGHFIGTIHNISVGGIMLYTEMPLDVDEEIEFHYCFLKKEYEIRAVILREQQMIKKRHVYGCQFIDLTKSAERDIRQFVFKQQLKRIW</sequence>
<dbReference type="Pfam" id="PF07238">
    <property type="entry name" value="PilZ"/>
    <property type="match status" value="1"/>
</dbReference>